<dbReference type="Proteomes" id="UP000004995">
    <property type="component" value="Unassembled WGS sequence"/>
</dbReference>
<dbReference type="EnsemblPlants" id="KQL05106">
    <property type="protein sequence ID" value="KQL05106"/>
    <property type="gene ID" value="SETIT_005365mg"/>
</dbReference>
<protein>
    <submittedName>
        <fullName evidence="1">Uncharacterized protein</fullName>
    </submittedName>
</protein>
<name>K3XU70_SETIT</name>
<dbReference type="AlphaFoldDB" id="K3XU70"/>
<organism evidence="1 2">
    <name type="scientific">Setaria italica</name>
    <name type="common">Foxtail millet</name>
    <name type="synonym">Panicum italicum</name>
    <dbReference type="NCBI Taxonomy" id="4555"/>
    <lineage>
        <taxon>Eukaryota</taxon>
        <taxon>Viridiplantae</taxon>
        <taxon>Streptophyta</taxon>
        <taxon>Embryophyta</taxon>
        <taxon>Tracheophyta</taxon>
        <taxon>Spermatophyta</taxon>
        <taxon>Magnoliopsida</taxon>
        <taxon>Liliopsida</taxon>
        <taxon>Poales</taxon>
        <taxon>Poaceae</taxon>
        <taxon>PACMAD clade</taxon>
        <taxon>Panicoideae</taxon>
        <taxon>Panicodae</taxon>
        <taxon>Paniceae</taxon>
        <taxon>Cenchrinae</taxon>
        <taxon>Setaria</taxon>
    </lineage>
</organism>
<sequence length="53" mass="5439">MEPDFWPLPCGCPLLPLLANRAIPDGGEGSGFHNLHGKRSTAALVDAAPSPSG</sequence>
<dbReference type="HOGENOM" id="CLU_3072284_0_0_1"/>
<dbReference type="Gramene" id="KQL05106">
    <property type="protein sequence ID" value="KQL05106"/>
    <property type="gene ID" value="SETIT_005365mg"/>
</dbReference>
<dbReference type="EMBL" id="AGNK02002985">
    <property type="status" value="NOT_ANNOTATED_CDS"/>
    <property type="molecule type" value="Genomic_DNA"/>
</dbReference>
<proteinExistence type="predicted"/>
<evidence type="ECO:0000313" key="2">
    <source>
        <dbReference type="Proteomes" id="UP000004995"/>
    </source>
</evidence>
<keyword evidence="2" id="KW-1185">Reference proteome</keyword>
<accession>K3XU70</accession>
<reference evidence="1" key="2">
    <citation type="submission" date="2018-08" db="UniProtKB">
        <authorList>
            <consortium name="EnsemblPlants"/>
        </authorList>
    </citation>
    <scope>IDENTIFICATION</scope>
    <source>
        <strain evidence="1">Yugu1</strain>
    </source>
</reference>
<evidence type="ECO:0000313" key="1">
    <source>
        <dbReference type="EnsemblPlants" id="KQL05106"/>
    </source>
</evidence>
<reference evidence="2" key="1">
    <citation type="journal article" date="2012" name="Nat. Biotechnol.">
        <title>Reference genome sequence of the model plant Setaria.</title>
        <authorList>
            <person name="Bennetzen J.L."/>
            <person name="Schmutz J."/>
            <person name="Wang H."/>
            <person name="Percifield R."/>
            <person name="Hawkins J."/>
            <person name="Pontaroli A.C."/>
            <person name="Estep M."/>
            <person name="Feng L."/>
            <person name="Vaughn J.N."/>
            <person name="Grimwood J."/>
            <person name="Jenkins J."/>
            <person name="Barry K."/>
            <person name="Lindquist E."/>
            <person name="Hellsten U."/>
            <person name="Deshpande S."/>
            <person name="Wang X."/>
            <person name="Wu X."/>
            <person name="Mitros T."/>
            <person name="Triplett J."/>
            <person name="Yang X."/>
            <person name="Ye C.Y."/>
            <person name="Mauro-Herrera M."/>
            <person name="Wang L."/>
            <person name="Li P."/>
            <person name="Sharma M."/>
            <person name="Sharma R."/>
            <person name="Ronald P.C."/>
            <person name="Panaud O."/>
            <person name="Kellogg E.A."/>
            <person name="Brutnell T.P."/>
            <person name="Doust A.N."/>
            <person name="Tuskan G.A."/>
            <person name="Rokhsar D."/>
            <person name="Devos K.M."/>
        </authorList>
    </citation>
    <scope>NUCLEOTIDE SEQUENCE [LARGE SCALE GENOMIC DNA]</scope>
    <source>
        <strain evidence="2">cv. Yugu1</strain>
    </source>
</reference>